<evidence type="ECO:0008006" key="4">
    <source>
        <dbReference type="Google" id="ProtNLM"/>
    </source>
</evidence>
<keyword evidence="3" id="KW-1185">Reference proteome</keyword>
<proteinExistence type="predicted"/>
<dbReference type="Proteomes" id="UP000683310">
    <property type="component" value="Chromosome"/>
</dbReference>
<reference evidence="2 3" key="1">
    <citation type="submission" date="2021-04" db="EMBL/GenBank/DDBJ databases">
        <title>Nocardia tengchongensis.</title>
        <authorList>
            <person name="Zhuang k."/>
            <person name="Ran Y."/>
            <person name="Li W."/>
        </authorList>
    </citation>
    <scope>NUCLEOTIDE SEQUENCE [LARGE SCALE GENOMIC DNA]</scope>
    <source>
        <strain evidence="2 3">CFH S0057</strain>
    </source>
</reference>
<dbReference type="PROSITE" id="PS51257">
    <property type="entry name" value="PROKAR_LIPOPROTEIN"/>
    <property type="match status" value="1"/>
</dbReference>
<feature type="signal peptide" evidence="1">
    <location>
        <begin position="1"/>
        <end position="30"/>
    </location>
</feature>
<keyword evidence="1" id="KW-0732">Signal</keyword>
<feature type="chain" id="PRO_5046916968" description="Secreted protein" evidence="1">
    <location>
        <begin position="31"/>
        <end position="153"/>
    </location>
</feature>
<evidence type="ECO:0000313" key="2">
    <source>
        <dbReference type="EMBL" id="QVI19184.1"/>
    </source>
</evidence>
<dbReference type="RefSeq" id="WP_213555218.1">
    <property type="nucleotide sequence ID" value="NZ_JBHZDI010000017.1"/>
</dbReference>
<sequence length="153" mass="15468">MNLIVRSIGLTATALVVAGAGLATTSCAGAQSAAGTVAKPAAASFAATQAPAPVVNDCISNRTVTQPSSMLLACGDGGLSVRDIAWSSWGPDTAEGDGTEFRRVCEPSCAAGHTASGATHITLRKVQDGYFTEAAITDLDGKPETWPVGPIRH</sequence>
<evidence type="ECO:0000256" key="1">
    <source>
        <dbReference type="SAM" id="SignalP"/>
    </source>
</evidence>
<name>A0ABX8CI35_9NOCA</name>
<dbReference type="EMBL" id="CP074371">
    <property type="protein sequence ID" value="QVI19184.1"/>
    <property type="molecule type" value="Genomic_DNA"/>
</dbReference>
<gene>
    <name evidence="2" type="ORF">KHQ06_22350</name>
</gene>
<evidence type="ECO:0000313" key="3">
    <source>
        <dbReference type="Proteomes" id="UP000683310"/>
    </source>
</evidence>
<organism evidence="2 3">
    <name type="scientific">Nocardia tengchongensis</name>
    <dbReference type="NCBI Taxonomy" id="2055889"/>
    <lineage>
        <taxon>Bacteria</taxon>
        <taxon>Bacillati</taxon>
        <taxon>Actinomycetota</taxon>
        <taxon>Actinomycetes</taxon>
        <taxon>Mycobacteriales</taxon>
        <taxon>Nocardiaceae</taxon>
        <taxon>Nocardia</taxon>
    </lineage>
</organism>
<protein>
    <recommendedName>
        <fullName evidence="4">Secreted protein</fullName>
    </recommendedName>
</protein>
<accession>A0ABX8CI35</accession>